<dbReference type="InterPro" id="IPR017853">
    <property type="entry name" value="GH"/>
</dbReference>
<evidence type="ECO:0000256" key="3">
    <source>
        <dbReference type="ARBA" id="ARBA00022676"/>
    </source>
</evidence>
<protein>
    <recommendedName>
        <fullName evidence="2">galactinol--sucrose galactosyltransferase</fullName>
        <ecNumber evidence="2">2.4.1.82</ecNumber>
    </recommendedName>
</protein>
<evidence type="ECO:0000256" key="1">
    <source>
        <dbReference type="ARBA" id="ARBA00007240"/>
    </source>
</evidence>
<dbReference type="PANTHER" id="PTHR31268">
    <property type="match status" value="1"/>
</dbReference>
<keyword evidence="3" id="KW-0328">Glycosyltransferase</keyword>
<comment type="function">
    <text evidence="6">Transglycosidase operating by a ping-pong reaction mechanism. Involved in the synthesis of raffinose, a major soluble carbohydrate in seeds, roots and tubers.</text>
</comment>
<evidence type="ECO:0000256" key="6">
    <source>
        <dbReference type="ARBA" id="ARBA00025404"/>
    </source>
</evidence>
<dbReference type="FunFam" id="3.20.20.70:FF:000129">
    <property type="entry name" value="Probable galactinol--sucrose galactosyltransferase 1"/>
    <property type="match status" value="1"/>
</dbReference>
<dbReference type="Pfam" id="PF05691">
    <property type="entry name" value="Raffinose_syn"/>
    <property type="match status" value="1"/>
</dbReference>
<dbReference type="Proteomes" id="UP001177140">
    <property type="component" value="Unassembled WGS sequence"/>
</dbReference>
<accession>A0AA41VL02</accession>
<evidence type="ECO:0000256" key="5">
    <source>
        <dbReference type="ARBA" id="ARBA00023277"/>
    </source>
</evidence>
<dbReference type="SUPFAM" id="SSF51445">
    <property type="entry name" value="(Trans)glycosidases"/>
    <property type="match status" value="1"/>
</dbReference>
<dbReference type="GO" id="GO:0047274">
    <property type="term" value="F:galactinol-sucrose galactosyltransferase activity"/>
    <property type="evidence" value="ECO:0007669"/>
    <property type="project" value="UniProtKB-EC"/>
</dbReference>
<evidence type="ECO:0000256" key="4">
    <source>
        <dbReference type="ARBA" id="ARBA00022679"/>
    </source>
</evidence>
<dbReference type="InterPro" id="IPR013785">
    <property type="entry name" value="Aldolase_TIM"/>
</dbReference>
<evidence type="ECO:0000313" key="8">
    <source>
        <dbReference type="EMBL" id="MCL7043237.1"/>
    </source>
</evidence>
<sequence>MTVGAGISVSDKKLMVLGNCILTDVHDNIDITPASGGDLMNGAFIGVTSDQRGSRRVFPIGKLEGLRFMCSFRFKLWWMTQRMGSSGKEIPFETQFLLVEGHDGSDFDYSDEKRAVYTVFLPILEGAFRAVLQGKADNELEICLESGDPSVEGFEGSHLVYVAAGSDPFDVITNAVKAVERHLQTFSHREKKKMPDMLNWFGWCTWDAFYTDVTSEGVKQGLESFEKGGVSPKFVIIDDGWQSVAMDTTGIASKVEDAANFANRLTHIKENHKFQKNGKEGHRAEDPAMGLSHIVTDIKTKHALKYVYVWHAITGYWGGVRPGATGMEHYESKMTYPISSPGVQSNEPCDAFNSIAKNGLGLVNPEKVLNFYNELHSYLASAGIDGVKVDVQNILETLGAGHGGRVKLARRYHQALEASVSRNFRDNGIIACMSHNTDGLYSAKRTAVIRASDDFWPRDPASHTIHIASVAYNTIFLGEFMQPDWDMFHSLHPMAEYHGAARAVGGCAIYVSDKPGQHDFNLLKKLVLPDGSILRAKLPGRPTKDCLFSDPARDGKSILKIWNLNDFSGVMGVFNCQGAGWCNVGKKNLIHDEVPGTITGVIRAKDVAYLPKIAEEGWSGDTVIYSHLGVEVIYLPKNASLPIALKTREYEVFTVVPVKELSSQALFAPIGLIEMFNSGGAIKELKHESEKSGIVNMKVRGCGVFGAYSSARPKRITVDLKETEFTYEEVSGFVTLSLGTPEEELYLWNLNVEL</sequence>
<organism evidence="8 9">
    <name type="scientific">Papaver nudicaule</name>
    <name type="common">Iceland poppy</name>
    <dbReference type="NCBI Taxonomy" id="74823"/>
    <lineage>
        <taxon>Eukaryota</taxon>
        <taxon>Viridiplantae</taxon>
        <taxon>Streptophyta</taxon>
        <taxon>Embryophyta</taxon>
        <taxon>Tracheophyta</taxon>
        <taxon>Spermatophyta</taxon>
        <taxon>Magnoliopsida</taxon>
        <taxon>Ranunculales</taxon>
        <taxon>Papaveraceae</taxon>
        <taxon>Papaveroideae</taxon>
        <taxon>Papaver</taxon>
    </lineage>
</organism>
<dbReference type="EC" id="2.4.1.82" evidence="2"/>
<keyword evidence="5" id="KW-0119">Carbohydrate metabolism</keyword>
<evidence type="ECO:0000256" key="7">
    <source>
        <dbReference type="ARBA" id="ARBA00049426"/>
    </source>
</evidence>
<comment type="caution">
    <text evidence="8">The sequence shown here is derived from an EMBL/GenBank/DDBJ whole genome shotgun (WGS) entry which is preliminary data.</text>
</comment>
<comment type="similarity">
    <text evidence="1">Belongs to the glycosyl hydrolases 36 family.</text>
</comment>
<comment type="catalytic activity">
    <reaction evidence="7">
        <text>alpha-D-galactosyl-(1-&gt;3)-1D-myo-inositol + sucrose = raffinose + myo-inositol</text>
        <dbReference type="Rhea" id="RHEA:20161"/>
        <dbReference type="ChEBI" id="CHEBI:16634"/>
        <dbReference type="ChEBI" id="CHEBI:17268"/>
        <dbReference type="ChEBI" id="CHEBI:17505"/>
        <dbReference type="ChEBI" id="CHEBI:17992"/>
        <dbReference type="EC" id="2.4.1.82"/>
    </reaction>
</comment>
<dbReference type="InterPro" id="IPR008811">
    <property type="entry name" value="Glycosyl_hydrolases_36"/>
</dbReference>
<evidence type="ECO:0000256" key="2">
    <source>
        <dbReference type="ARBA" id="ARBA00012708"/>
    </source>
</evidence>
<name>A0AA41VL02_PAPNU</name>
<evidence type="ECO:0000313" key="9">
    <source>
        <dbReference type="Proteomes" id="UP001177140"/>
    </source>
</evidence>
<gene>
    <name evidence="8" type="ORF">MKW94_008209</name>
</gene>
<keyword evidence="4" id="KW-0808">Transferase</keyword>
<reference evidence="8" key="1">
    <citation type="submission" date="2022-03" db="EMBL/GenBank/DDBJ databases">
        <title>A functionally conserved STORR gene fusion in Papaver species that diverged 16.8 million years ago.</title>
        <authorList>
            <person name="Catania T."/>
        </authorList>
    </citation>
    <scope>NUCLEOTIDE SEQUENCE</scope>
    <source>
        <strain evidence="8">S-191538</strain>
    </source>
</reference>
<proteinExistence type="inferred from homology"/>
<dbReference type="PANTHER" id="PTHR31268:SF29">
    <property type="entry name" value="GALACTINOL--SUCROSE GALACTOSYLTRANSFERASE 1-RELATED"/>
    <property type="match status" value="1"/>
</dbReference>
<dbReference type="EMBL" id="JAJJMA010244427">
    <property type="protein sequence ID" value="MCL7043237.1"/>
    <property type="molecule type" value="Genomic_DNA"/>
</dbReference>
<dbReference type="Gene3D" id="3.20.20.70">
    <property type="entry name" value="Aldolase class I"/>
    <property type="match status" value="1"/>
</dbReference>
<dbReference type="AlphaFoldDB" id="A0AA41VL02"/>
<keyword evidence="9" id="KW-1185">Reference proteome</keyword>